<keyword evidence="3" id="KW-1185">Reference proteome</keyword>
<proteinExistence type="predicted"/>
<dbReference type="SMART" id="SM00318">
    <property type="entry name" value="SNc"/>
    <property type="match status" value="1"/>
</dbReference>
<reference evidence="2 3" key="1">
    <citation type="submission" date="2019-12" db="EMBL/GenBank/DDBJ databases">
        <authorList>
            <person name="Reyes-Prieto M."/>
        </authorList>
    </citation>
    <scope>NUCLEOTIDE SEQUENCE [LARGE SCALE GENOMIC DNA]</scope>
    <source>
        <strain evidence="2">HF14-78462</strain>
    </source>
</reference>
<protein>
    <recommendedName>
        <fullName evidence="1">TNase-like domain-containing protein</fullName>
    </recommendedName>
</protein>
<dbReference type="AlphaFoldDB" id="A0A5S9NS49"/>
<dbReference type="RefSeq" id="WP_244616654.1">
    <property type="nucleotide sequence ID" value="NZ_CACSAS010000001.1"/>
</dbReference>
<dbReference type="PANTHER" id="PTHR12302:SF26">
    <property type="entry name" value="BLR1266 PROTEIN"/>
    <property type="match status" value="1"/>
</dbReference>
<dbReference type="Gene3D" id="2.40.50.90">
    <property type="match status" value="1"/>
</dbReference>
<organism evidence="2 3">
    <name type="scientific">Starkeya nomas</name>
    <dbReference type="NCBI Taxonomy" id="2666134"/>
    <lineage>
        <taxon>Bacteria</taxon>
        <taxon>Pseudomonadati</taxon>
        <taxon>Pseudomonadota</taxon>
        <taxon>Alphaproteobacteria</taxon>
        <taxon>Hyphomicrobiales</taxon>
        <taxon>Xanthobacteraceae</taxon>
        <taxon>Starkeya</taxon>
    </lineage>
</organism>
<sequence length="175" mass="19005">MRRPRRFEGRRGWRPSTYQSILVAVVLVAGALVVERFVPALTGSVRVADGDSLEIGGERVRLEGIDAPELHQQCGSPEKLWPCGERARAALRALVAKGEVKCRPVDEDRYARAVSVCTVDGRDIGAALVSDGWAVALGLSYGSEERAARQAGRGIWAGPFERPGEWRARNPRAGS</sequence>
<gene>
    <name evidence="2" type="ORF">STARVERO_01627</name>
</gene>
<evidence type="ECO:0000313" key="3">
    <source>
        <dbReference type="Proteomes" id="UP000433050"/>
    </source>
</evidence>
<dbReference type="PANTHER" id="PTHR12302">
    <property type="entry name" value="EBNA2 BINDING PROTEIN P100"/>
    <property type="match status" value="1"/>
</dbReference>
<dbReference type="Proteomes" id="UP000433050">
    <property type="component" value="Unassembled WGS sequence"/>
</dbReference>
<dbReference type="Pfam" id="PF00565">
    <property type="entry name" value="SNase"/>
    <property type="match status" value="1"/>
</dbReference>
<evidence type="ECO:0000313" key="2">
    <source>
        <dbReference type="EMBL" id="CAA0093425.1"/>
    </source>
</evidence>
<dbReference type="PROSITE" id="PS50830">
    <property type="entry name" value="TNASE_3"/>
    <property type="match status" value="1"/>
</dbReference>
<dbReference type="InterPro" id="IPR016071">
    <property type="entry name" value="Staphylococal_nuclease_OB-fold"/>
</dbReference>
<feature type="domain" description="TNase-like" evidence="1">
    <location>
        <begin position="46"/>
        <end position="158"/>
    </location>
</feature>
<dbReference type="SUPFAM" id="SSF50199">
    <property type="entry name" value="Staphylococcal nuclease"/>
    <property type="match status" value="1"/>
</dbReference>
<dbReference type="EMBL" id="CACSAS010000001">
    <property type="protein sequence ID" value="CAA0093425.1"/>
    <property type="molecule type" value="Genomic_DNA"/>
</dbReference>
<accession>A0A5S9NS49</accession>
<name>A0A5S9NS49_9HYPH</name>
<evidence type="ECO:0000259" key="1">
    <source>
        <dbReference type="PROSITE" id="PS50830"/>
    </source>
</evidence>
<dbReference type="InterPro" id="IPR035437">
    <property type="entry name" value="SNase_OB-fold_sf"/>
</dbReference>